<dbReference type="GeneID" id="9064440"/>
<feature type="domain" description="DEAD-box helicase OB fold" evidence="1">
    <location>
        <begin position="36"/>
        <end position="100"/>
    </location>
</feature>
<dbReference type="GO" id="GO:0004386">
    <property type="term" value="F:helicase activity"/>
    <property type="evidence" value="ECO:0007669"/>
    <property type="project" value="UniProtKB-KW"/>
</dbReference>
<evidence type="ECO:0000259" key="1">
    <source>
        <dbReference type="Pfam" id="PF07717"/>
    </source>
</evidence>
<name>C5L4V1_PERM5</name>
<keyword evidence="3" id="KW-1185">Reference proteome</keyword>
<keyword evidence="2" id="KW-0067">ATP-binding</keyword>
<dbReference type="AlphaFoldDB" id="C5L4V1"/>
<feature type="non-terminal residue" evidence="2">
    <location>
        <position position="100"/>
    </location>
</feature>
<evidence type="ECO:0000313" key="2">
    <source>
        <dbReference type="EMBL" id="EER08242.1"/>
    </source>
</evidence>
<evidence type="ECO:0000313" key="3">
    <source>
        <dbReference type="Proteomes" id="UP000007800"/>
    </source>
</evidence>
<dbReference type="Proteomes" id="UP000007800">
    <property type="component" value="Unassembled WGS sequence"/>
</dbReference>
<dbReference type="EMBL" id="GG679161">
    <property type="protein sequence ID" value="EER08242.1"/>
    <property type="molecule type" value="Genomic_DNA"/>
</dbReference>
<proteinExistence type="predicted"/>
<keyword evidence="2" id="KW-0378">Hydrolase</keyword>
<sequence>MKSAENVRAQLKRLTDRVGLKALSLARNHPDFTNNIRKCILSGFFMQVAHLQKAGVYLTTREHQVVMLHPSTVIQHKPEWVLYHELVLTAKNYIRTVMTV</sequence>
<accession>C5L4V1</accession>
<dbReference type="OMA" id="CYLISAQ"/>
<reference evidence="2 3" key="1">
    <citation type="submission" date="2008-07" db="EMBL/GenBank/DDBJ databases">
        <authorList>
            <person name="El-Sayed N."/>
            <person name="Caler E."/>
            <person name="Inman J."/>
            <person name="Amedeo P."/>
            <person name="Hass B."/>
            <person name="Wortman J."/>
        </authorList>
    </citation>
    <scope>NUCLEOTIDE SEQUENCE [LARGE SCALE GENOMIC DNA]</scope>
    <source>
        <strain evidence="3">ATCC 50983 / TXsc</strain>
    </source>
</reference>
<protein>
    <submittedName>
        <fullName evidence="2">ATP-dependent RNA helicase, putative</fullName>
    </submittedName>
</protein>
<dbReference type="InterPro" id="IPR011709">
    <property type="entry name" value="DEAD-box_helicase_OB_fold"/>
</dbReference>
<gene>
    <name evidence="2" type="ORF">Pmar_PMAR000635</name>
</gene>
<keyword evidence="2" id="KW-0347">Helicase</keyword>
<dbReference type="OrthoDB" id="10253254at2759"/>
<organism evidence="3">
    <name type="scientific">Perkinsus marinus (strain ATCC 50983 / TXsc)</name>
    <dbReference type="NCBI Taxonomy" id="423536"/>
    <lineage>
        <taxon>Eukaryota</taxon>
        <taxon>Sar</taxon>
        <taxon>Alveolata</taxon>
        <taxon>Perkinsozoa</taxon>
        <taxon>Perkinsea</taxon>
        <taxon>Perkinsida</taxon>
        <taxon>Perkinsidae</taxon>
        <taxon>Perkinsus</taxon>
    </lineage>
</organism>
<dbReference type="RefSeq" id="XP_002776426.1">
    <property type="nucleotide sequence ID" value="XM_002776380.1"/>
</dbReference>
<dbReference type="Pfam" id="PF07717">
    <property type="entry name" value="OB_NTP_bind"/>
    <property type="match status" value="1"/>
</dbReference>
<dbReference type="InParanoid" id="C5L4V1"/>
<keyword evidence="2" id="KW-0547">Nucleotide-binding</keyword>